<sequence length="56" mass="6645">MPTCPCCSDNLLRHVRDSRVYWFCLTCHQEMPPFEALMQAHQRDIPLTHRSKYHSG</sequence>
<name>A0AA97AJ70_9CYAN</name>
<dbReference type="EMBL" id="CP053586">
    <property type="protein sequence ID" value="WNZ26324.1"/>
    <property type="molecule type" value="Genomic_DNA"/>
</dbReference>
<dbReference type="RefSeq" id="WP_316432588.1">
    <property type="nucleotide sequence ID" value="NZ_CP053586.1"/>
</dbReference>
<protein>
    <submittedName>
        <fullName evidence="1">Uncharacterized protein</fullName>
    </submittedName>
</protein>
<dbReference type="AlphaFoldDB" id="A0AA97AJ70"/>
<accession>A0AA97AJ70</accession>
<proteinExistence type="predicted"/>
<gene>
    <name evidence="1" type="ORF">HJG54_28235</name>
</gene>
<organism evidence="1">
    <name type="scientific">Leptolyngbya sp. NK1-12</name>
    <dbReference type="NCBI Taxonomy" id="2547451"/>
    <lineage>
        <taxon>Bacteria</taxon>
        <taxon>Bacillati</taxon>
        <taxon>Cyanobacteriota</taxon>
        <taxon>Cyanophyceae</taxon>
        <taxon>Leptolyngbyales</taxon>
        <taxon>Leptolyngbyaceae</taxon>
        <taxon>Leptolyngbya group</taxon>
        <taxon>Leptolyngbya</taxon>
    </lineage>
</organism>
<evidence type="ECO:0000313" key="1">
    <source>
        <dbReference type="EMBL" id="WNZ26324.1"/>
    </source>
</evidence>
<reference evidence="1" key="1">
    <citation type="submission" date="2020-05" db="EMBL/GenBank/DDBJ databases">
        <authorList>
            <person name="Zhu T."/>
            <person name="Keshari N."/>
            <person name="Lu X."/>
        </authorList>
    </citation>
    <scope>NUCLEOTIDE SEQUENCE</scope>
    <source>
        <strain evidence="1">NK1-12</strain>
    </source>
</reference>